<dbReference type="InterPro" id="IPR036291">
    <property type="entry name" value="NAD(P)-bd_dom_sf"/>
</dbReference>
<organism evidence="1 2">
    <name type="scientific">Penicillium desertorum</name>
    <dbReference type="NCBI Taxonomy" id="1303715"/>
    <lineage>
        <taxon>Eukaryota</taxon>
        <taxon>Fungi</taxon>
        <taxon>Dikarya</taxon>
        <taxon>Ascomycota</taxon>
        <taxon>Pezizomycotina</taxon>
        <taxon>Eurotiomycetes</taxon>
        <taxon>Eurotiomycetidae</taxon>
        <taxon>Eurotiales</taxon>
        <taxon>Aspergillaceae</taxon>
        <taxon>Penicillium</taxon>
    </lineage>
</organism>
<protein>
    <recommendedName>
        <fullName evidence="3">NmrA-like domain-containing protein</fullName>
    </recommendedName>
</protein>
<reference evidence="1" key="1">
    <citation type="submission" date="2022-12" db="EMBL/GenBank/DDBJ databases">
        <authorList>
            <person name="Petersen C."/>
        </authorList>
    </citation>
    <scope>NUCLEOTIDE SEQUENCE</scope>
    <source>
        <strain evidence="1">IBT 17660</strain>
    </source>
</reference>
<evidence type="ECO:0000313" key="2">
    <source>
        <dbReference type="Proteomes" id="UP001147760"/>
    </source>
</evidence>
<accession>A0A9W9WSY8</accession>
<keyword evidence="2" id="KW-1185">Reference proteome</keyword>
<comment type="caution">
    <text evidence="1">The sequence shown here is derived from an EMBL/GenBank/DDBJ whole genome shotgun (WGS) entry which is preliminary data.</text>
</comment>
<dbReference type="InterPro" id="IPR052718">
    <property type="entry name" value="NmrA-type_oxidoreductase"/>
</dbReference>
<sequence length="130" mass="14292">MTLKYLITGATGGLGGRILDYFVANVPLSEFAVSSSQIGNRPVFESRGVQFRHLDYEDSATLEVGLCDVQNLLFASTNTNVIHIDRITRHHWNVVSAAVKANVRHVWYTSLHFGGVGNGSNVAVQQQHII</sequence>
<dbReference type="Gene3D" id="3.40.50.720">
    <property type="entry name" value="NAD(P)-binding Rossmann-like Domain"/>
    <property type="match status" value="1"/>
</dbReference>
<dbReference type="OrthoDB" id="419598at2759"/>
<evidence type="ECO:0000313" key="1">
    <source>
        <dbReference type="EMBL" id="KAJ5473097.1"/>
    </source>
</evidence>
<name>A0A9W9WSY8_9EURO</name>
<evidence type="ECO:0008006" key="3">
    <source>
        <dbReference type="Google" id="ProtNLM"/>
    </source>
</evidence>
<dbReference type="Proteomes" id="UP001147760">
    <property type="component" value="Unassembled WGS sequence"/>
</dbReference>
<dbReference type="AlphaFoldDB" id="A0A9W9WSY8"/>
<dbReference type="PANTHER" id="PTHR47129">
    <property type="entry name" value="QUINONE OXIDOREDUCTASE 2"/>
    <property type="match status" value="1"/>
</dbReference>
<dbReference type="PANTHER" id="PTHR47129:SF1">
    <property type="entry name" value="NMRA-LIKE DOMAIN-CONTAINING PROTEIN"/>
    <property type="match status" value="1"/>
</dbReference>
<dbReference type="SUPFAM" id="SSF51735">
    <property type="entry name" value="NAD(P)-binding Rossmann-fold domains"/>
    <property type="match status" value="1"/>
</dbReference>
<reference evidence="1" key="2">
    <citation type="journal article" date="2023" name="IMA Fungus">
        <title>Comparative genomic study of the Penicillium genus elucidates a diverse pangenome and 15 lateral gene transfer events.</title>
        <authorList>
            <person name="Petersen C."/>
            <person name="Sorensen T."/>
            <person name="Nielsen M.R."/>
            <person name="Sondergaard T.E."/>
            <person name="Sorensen J.L."/>
            <person name="Fitzpatrick D.A."/>
            <person name="Frisvad J.C."/>
            <person name="Nielsen K.L."/>
        </authorList>
    </citation>
    <scope>NUCLEOTIDE SEQUENCE</scope>
    <source>
        <strain evidence="1">IBT 17660</strain>
    </source>
</reference>
<gene>
    <name evidence="1" type="ORF">N7530_007098</name>
</gene>
<proteinExistence type="predicted"/>
<dbReference type="EMBL" id="JAPWDO010000004">
    <property type="protein sequence ID" value="KAJ5473097.1"/>
    <property type="molecule type" value="Genomic_DNA"/>
</dbReference>